<evidence type="ECO:0000256" key="1">
    <source>
        <dbReference type="SAM" id="MobiDB-lite"/>
    </source>
</evidence>
<dbReference type="AlphaFoldDB" id="A0AAJ8BUU5"/>
<proteinExistence type="predicted"/>
<evidence type="ECO:0000313" key="2">
    <source>
        <dbReference type="RefSeq" id="XP_059604103.1"/>
    </source>
</evidence>
<protein>
    <submittedName>
        <fullName evidence="2">Uncharacterized protein</fullName>
    </submittedName>
</protein>
<gene>
    <name evidence="2" type="ORF">An08g06470</name>
</gene>
<organism evidence="2">
    <name type="scientific">Aspergillus niger</name>
    <dbReference type="NCBI Taxonomy" id="5061"/>
    <lineage>
        <taxon>Eukaryota</taxon>
        <taxon>Fungi</taxon>
        <taxon>Dikarya</taxon>
        <taxon>Ascomycota</taxon>
        <taxon>Pezizomycotina</taxon>
        <taxon>Eurotiomycetes</taxon>
        <taxon>Eurotiomycetidae</taxon>
        <taxon>Eurotiales</taxon>
        <taxon>Aspergillaceae</taxon>
        <taxon>Aspergillus</taxon>
        <taxon>Aspergillus subgen. Circumdati</taxon>
    </lineage>
</organism>
<dbReference type="VEuPathDB" id="FungiDB:An08g06470"/>
<dbReference type="RefSeq" id="XP_059604103.1">
    <property type="nucleotide sequence ID" value="XM_059749131.1"/>
</dbReference>
<dbReference type="GeneID" id="84591713"/>
<feature type="region of interest" description="Disordered" evidence="1">
    <location>
        <begin position="1"/>
        <end position="51"/>
    </location>
</feature>
<reference evidence="2" key="1">
    <citation type="submission" date="2025-02" db="EMBL/GenBank/DDBJ databases">
        <authorList>
            <consortium name="NCBI Genome Project"/>
        </authorList>
    </citation>
    <scope>NUCLEOTIDE SEQUENCE</scope>
</reference>
<name>A0AAJ8BUU5_ASPNG</name>
<dbReference type="KEGG" id="ang:An08g06470"/>
<accession>A0AAJ8BUU5</accession>
<sequence>MSTRDRHRPQTADRWNEMNQPHPRTPSSMSRAQLSYGRGGKGMGHPTTYRTSTIYPGPHTTLYCLSTGKIKQEFRGCLDSLQLESEAFKAPISYSQEYPKPYCYPLHFWARTYALFLVVGSYFPRLTIASSHPPTLK</sequence>
<reference evidence="2" key="2">
    <citation type="submission" date="2025-08" db="UniProtKB">
        <authorList>
            <consortium name="RefSeq"/>
        </authorList>
    </citation>
    <scope>IDENTIFICATION</scope>
</reference>